<sequence length="439" mass="49117">MAPFAENAELSAALTEANKALAFDMDVRLWRVEVALATRKLLSLGRAYEVRYSLPRRSVENLQLSTHLGLSVASIMKSHLFQVQEIRSPQFPMEFADKVAGRCSINSICTVEKDDYLVGMEDQDFLICPRKIKQLDEDVKSVGSQVTIKEEQDKATRRTVVLRFVRMGASVQPDPRQGRTPGRILRVLDELSTHHQHLVNRYGTIIQQDRGAVKKLNSAKQLLMYVKIMTGDTRNTLMENRTFQFTDKFRKWYAAISSEEEMMVNKDVVMELEQPVKELAVDMTPDQSENNSSNNSVAVRTRTTSILRQSKLLSGSVTIGNKKRVTFAVGASVEQIGLTEQSTQAVEAQGSTSAPFPLQTQQEQPNGVNTAIKLRTYGVDEGRSYLLALISPNVDLVSSLQELATAVQTVPLLTMSKEFTLAAGLKVRFLLFNDQNHCD</sequence>
<dbReference type="Proteomes" id="UP000237271">
    <property type="component" value="Unassembled WGS sequence"/>
</dbReference>
<dbReference type="AlphaFoldDB" id="A0A2P4Y1Z4"/>
<evidence type="ECO:0000313" key="1">
    <source>
        <dbReference type="EMBL" id="POM71821.1"/>
    </source>
</evidence>
<protein>
    <submittedName>
        <fullName evidence="1">Uncharacterized protein</fullName>
    </submittedName>
</protein>
<reference evidence="1 2" key="1">
    <citation type="journal article" date="2017" name="Genome Biol. Evol.">
        <title>Phytophthora megakarya and P. palmivora, closely related causal agents of cacao black pod rot, underwent increases in genome sizes and gene numbers by different mechanisms.</title>
        <authorList>
            <person name="Ali S.S."/>
            <person name="Shao J."/>
            <person name="Lary D.J."/>
            <person name="Kronmiller B."/>
            <person name="Shen D."/>
            <person name="Strem M.D."/>
            <person name="Amoako-Attah I."/>
            <person name="Akrofi A.Y."/>
            <person name="Begoude B.A."/>
            <person name="Ten Hoopen G.M."/>
            <person name="Coulibaly K."/>
            <person name="Kebe B.I."/>
            <person name="Melnick R.L."/>
            <person name="Guiltinan M.J."/>
            <person name="Tyler B.M."/>
            <person name="Meinhardt L.W."/>
            <person name="Bailey B.A."/>
        </authorList>
    </citation>
    <scope>NUCLEOTIDE SEQUENCE [LARGE SCALE GENOMIC DNA]</scope>
    <source>
        <strain evidence="2">sbr112.9</strain>
    </source>
</reference>
<evidence type="ECO:0000313" key="2">
    <source>
        <dbReference type="Proteomes" id="UP000237271"/>
    </source>
</evidence>
<proteinExistence type="predicted"/>
<dbReference type="EMBL" id="NCKW01006405">
    <property type="protein sequence ID" value="POM71821.1"/>
    <property type="molecule type" value="Genomic_DNA"/>
</dbReference>
<name>A0A2P4Y1Z4_9STRA</name>
<gene>
    <name evidence="1" type="ORF">PHPALM_11562</name>
</gene>
<comment type="caution">
    <text evidence="1">The sequence shown here is derived from an EMBL/GenBank/DDBJ whole genome shotgun (WGS) entry which is preliminary data.</text>
</comment>
<organism evidence="1 2">
    <name type="scientific">Phytophthora palmivora</name>
    <dbReference type="NCBI Taxonomy" id="4796"/>
    <lineage>
        <taxon>Eukaryota</taxon>
        <taxon>Sar</taxon>
        <taxon>Stramenopiles</taxon>
        <taxon>Oomycota</taxon>
        <taxon>Peronosporomycetes</taxon>
        <taxon>Peronosporales</taxon>
        <taxon>Peronosporaceae</taxon>
        <taxon>Phytophthora</taxon>
    </lineage>
</organism>
<accession>A0A2P4Y1Z4</accession>
<keyword evidence="2" id="KW-1185">Reference proteome</keyword>
<dbReference type="OrthoDB" id="160980at2759"/>